<dbReference type="HOGENOM" id="CLU_2605830_0_0_1"/>
<accession>A0A0D2FNI6</accession>
<organism evidence="1 2">
    <name type="scientific">Cladophialophora bantiana (strain ATCC 10958 / CBS 173.52 / CDC B-1940 / NIH 8579)</name>
    <name type="common">Xylohypha bantiana</name>
    <dbReference type="NCBI Taxonomy" id="1442370"/>
    <lineage>
        <taxon>Eukaryota</taxon>
        <taxon>Fungi</taxon>
        <taxon>Dikarya</taxon>
        <taxon>Ascomycota</taxon>
        <taxon>Pezizomycotina</taxon>
        <taxon>Eurotiomycetes</taxon>
        <taxon>Chaetothyriomycetidae</taxon>
        <taxon>Chaetothyriales</taxon>
        <taxon>Herpotrichiellaceae</taxon>
        <taxon>Cladophialophora</taxon>
    </lineage>
</organism>
<evidence type="ECO:0000313" key="2">
    <source>
        <dbReference type="Proteomes" id="UP000053789"/>
    </source>
</evidence>
<dbReference type="Proteomes" id="UP000053789">
    <property type="component" value="Unassembled WGS sequence"/>
</dbReference>
<dbReference type="RefSeq" id="XP_016614936.1">
    <property type="nucleotide sequence ID" value="XM_016769090.1"/>
</dbReference>
<dbReference type="EMBL" id="KN847000">
    <property type="protein sequence ID" value="KIW88267.1"/>
    <property type="molecule type" value="Genomic_DNA"/>
</dbReference>
<dbReference type="GeneID" id="27704306"/>
<proteinExistence type="predicted"/>
<protein>
    <submittedName>
        <fullName evidence="1">Uncharacterized protein</fullName>
    </submittedName>
</protein>
<evidence type="ECO:0000313" key="1">
    <source>
        <dbReference type="EMBL" id="KIW88267.1"/>
    </source>
</evidence>
<reference evidence="1" key="1">
    <citation type="submission" date="2015-01" db="EMBL/GenBank/DDBJ databases">
        <title>The Genome Sequence of Cladophialophora bantiana CBS 173.52.</title>
        <authorList>
            <consortium name="The Broad Institute Genomics Platform"/>
            <person name="Cuomo C."/>
            <person name="de Hoog S."/>
            <person name="Gorbushina A."/>
            <person name="Stielow B."/>
            <person name="Teixiera M."/>
            <person name="Abouelleil A."/>
            <person name="Chapman S.B."/>
            <person name="Priest M."/>
            <person name="Young S.K."/>
            <person name="Wortman J."/>
            <person name="Nusbaum C."/>
            <person name="Birren B."/>
        </authorList>
    </citation>
    <scope>NUCLEOTIDE SEQUENCE [LARGE SCALE GENOMIC DNA]</scope>
    <source>
        <strain evidence="1">CBS 173.52</strain>
    </source>
</reference>
<dbReference type="AlphaFoldDB" id="A0A0D2FNI6"/>
<keyword evidence="2" id="KW-1185">Reference proteome</keyword>
<gene>
    <name evidence="1" type="ORF">Z519_11378</name>
</gene>
<dbReference type="VEuPathDB" id="FungiDB:Z519_11378"/>
<name>A0A0D2FNI6_CLAB1</name>
<sequence length="79" mass="8539">MEIKGKWIDVIGFPTLLDFDLLILGSATPVIEDSKKAGQGRAAPYEAGQLGRFGHSARQMFFDGPLAPMATLENNSKTT</sequence>